<dbReference type="Pfam" id="PF00486">
    <property type="entry name" value="Trans_reg_C"/>
    <property type="match status" value="1"/>
</dbReference>
<evidence type="ECO:0000256" key="3">
    <source>
        <dbReference type="ARBA" id="ARBA00023125"/>
    </source>
</evidence>
<feature type="repeat" description="TPR" evidence="5">
    <location>
        <begin position="836"/>
        <end position="869"/>
    </location>
</feature>
<dbReference type="InterPro" id="IPR001867">
    <property type="entry name" value="OmpR/PhoB-type_DNA-bd"/>
</dbReference>
<dbReference type="Gene3D" id="1.25.40.10">
    <property type="entry name" value="Tetratricopeptide repeat domain"/>
    <property type="match status" value="2"/>
</dbReference>
<dbReference type="CDD" id="cd15831">
    <property type="entry name" value="BTAD"/>
    <property type="match status" value="1"/>
</dbReference>
<dbReference type="GO" id="GO:0006355">
    <property type="term" value="P:regulation of DNA-templated transcription"/>
    <property type="evidence" value="ECO:0007669"/>
    <property type="project" value="InterPro"/>
</dbReference>
<evidence type="ECO:0000313" key="8">
    <source>
        <dbReference type="EMBL" id="SEH01830.1"/>
    </source>
</evidence>
<dbReference type="RefSeq" id="WP_103962909.1">
    <property type="nucleotide sequence ID" value="NZ_FNVT01000022.1"/>
</dbReference>
<proteinExistence type="inferred from homology"/>
<dbReference type="PANTHER" id="PTHR35807">
    <property type="entry name" value="TRANSCRIPTIONAL REGULATOR REDD-RELATED"/>
    <property type="match status" value="1"/>
</dbReference>
<dbReference type="Proteomes" id="UP000236732">
    <property type="component" value="Unassembled WGS sequence"/>
</dbReference>
<dbReference type="Pfam" id="PF03704">
    <property type="entry name" value="BTAD"/>
    <property type="match status" value="1"/>
</dbReference>
<feature type="domain" description="OmpR/PhoB-type" evidence="7">
    <location>
        <begin position="1"/>
        <end position="92"/>
    </location>
</feature>
<dbReference type="PRINTS" id="PR00364">
    <property type="entry name" value="DISEASERSIST"/>
</dbReference>
<dbReference type="InterPro" id="IPR051677">
    <property type="entry name" value="AfsR-DnrI-RedD_regulator"/>
</dbReference>
<dbReference type="SUPFAM" id="SSF52540">
    <property type="entry name" value="P-loop containing nucleoside triphosphate hydrolases"/>
    <property type="match status" value="1"/>
</dbReference>
<dbReference type="GO" id="GO:0000160">
    <property type="term" value="P:phosphorelay signal transduction system"/>
    <property type="evidence" value="ECO:0007669"/>
    <property type="project" value="InterPro"/>
</dbReference>
<keyword evidence="9" id="KW-1185">Reference proteome</keyword>
<evidence type="ECO:0000256" key="2">
    <source>
        <dbReference type="ARBA" id="ARBA00023015"/>
    </source>
</evidence>
<evidence type="ECO:0000259" key="7">
    <source>
        <dbReference type="PROSITE" id="PS51755"/>
    </source>
</evidence>
<evidence type="ECO:0000256" key="1">
    <source>
        <dbReference type="ARBA" id="ARBA00005820"/>
    </source>
</evidence>
<evidence type="ECO:0000256" key="6">
    <source>
        <dbReference type="PROSITE-ProRule" id="PRU01091"/>
    </source>
</evidence>
<dbReference type="AlphaFoldDB" id="A0A1H6EV93"/>
<dbReference type="Gene3D" id="3.40.50.300">
    <property type="entry name" value="P-loop containing nucleotide triphosphate hydrolases"/>
    <property type="match status" value="1"/>
</dbReference>
<keyword evidence="5" id="KW-0802">TPR repeat</keyword>
<comment type="similarity">
    <text evidence="1">Belongs to the AfsR/DnrI/RedD regulatory family.</text>
</comment>
<evidence type="ECO:0000256" key="4">
    <source>
        <dbReference type="ARBA" id="ARBA00023163"/>
    </source>
</evidence>
<protein>
    <submittedName>
        <fullName evidence="8">DNA-binding transcriptional activator of the SARP family</fullName>
    </submittedName>
</protein>
<dbReference type="SUPFAM" id="SSF48452">
    <property type="entry name" value="TPR-like"/>
    <property type="match status" value="2"/>
</dbReference>
<dbReference type="PROSITE" id="PS51755">
    <property type="entry name" value="OMPR_PHOB"/>
    <property type="match status" value="1"/>
</dbReference>
<dbReference type="OrthoDB" id="5521887at2"/>
<dbReference type="SUPFAM" id="SSF46894">
    <property type="entry name" value="C-terminal effector domain of the bipartite response regulators"/>
    <property type="match status" value="1"/>
</dbReference>
<dbReference type="InterPro" id="IPR019734">
    <property type="entry name" value="TPR_rpt"/>
</dbReference>
<dbReference type="EMBL" id="FNVT01000022">
    <property type="protein sequence ID" value="SEH01830.1"/>
    <property type="molecule type" value="Genomic_DNA"/>
</dbReference>
<dbReference type="InterPro" id="IPR027417">
    <property type="entry name" value="P-loop_NTPase"/>
</dbReference>
<name>A0A1H6EV93_9ACTN</name>
<dbReference type="PANTHER" id="PTHR35807:SF1">
    <property type="entry name" value="TRANSCRIPTIONAL REGULATOR REDD"/>
    <property type="match status" value="1"/>
</dbReference>
<keyword evidence="4" id="KW-0804">Transcription</keyword>
<gene>
    <name evidence="8" type="ORF">SAMN05444920_12281</name>
</gene>
<dbReference type="SMART" id="SM01043">
    <property type="entry name" value="BTAD"/>
    <property type="match status" value="1"/>
</dbReference>
<dbReference type="Gene3D" id="1.10.10.10">
    <property type="entry name" value="Winged helix-like DNA-binding domain superfamily/Winged helix DNA-binding domain"/>
    <property type="match status" value="1"/>
</dbReference>
<evidence type="ECO:0000256" key="5">
    <source>
        <dbReference type="PROSITE-ProRule" id="PRU00339"/>
    </source>
</evidence>
<organism evidence="8 9">
    <name type="scientific">Nonomuraea solani</name>
    <dbReference type="NCBI Taxonomy" id="1144553"/>
    <lineage>
        <taxon>Bacteria</taxon>
        <taxon>Bacillati</taxon>
        <taxon>Actinomycetota</taxon>
        <taxon>Actinomycetes</taxon>
        <taxon>Streptosporangiales</taxon>
        <taxon>Streptosporangiaceae</taxon>
        <taxon>Nonomuraea</taxon>
    </lineage>
</organism>
<dbReference type="InterPro" id="IPR011990">
    <property type="entry name" value="TPR-like_helical_dom_sf"/>
</dbReference>
<dbReference type="Pfam" id="PF13424">
    <property type="entry name" value="TPR_12"/>
    <property type="match status" value="2"/>
</dbReference>
<keyword evidence="2" id="KW-0805">Transcription regulation</keyword>
<reference evidence="8 9" key="1">
    <citation type="submission" date="2016-10" db="EMBL/GenBank/DDBJ databases">
        <authorList>
            <person name="de Groot N.N."/>
        </authorList>
    </citation>
    <scope>NUCLEOTIDE SEQUENCE [LARGE SCALE GENOMIC DNA]</scope>
    <source>
        <strain evidence="8 9">CGMCC 4.7037</strain>
    </source>
</reference>
<dbReference type="InterPro" id="IPR036388">
    <property type="entry name" value="WH-like_DNA-bd_sf"/>
</dbReference>
<feature type="DNA-binding region" description="OmpR/PhoB-type" evidence="6">
    <location>
        <begin position="1"/>
        <end position="92"/>
    </location>
</feature>
<evidence type="ECO:0000313" key="9">
    <source>
        <dbReference type="Proteomes" id="UP000236732"/>
    </source>
</evidence>
<sequence>MVDATFKVLGPVQVRWPDGRQVQLGGKLCAVLATLLVNVNTVVSRERMVATLWEEPPASAIANLHTYVSQLRRALPPETRLSTKDTGYLLEAAVEEVDLLRFEQAVRLAHAAAEQGDLQAVARQYESALSMWRGRPAEGTTLAGPMLARVTELEERLAAARLDWAEAKIALGLPANAIEDLRLFVAEQPLRERAWHLIMLAHSQAGQRDKALEAFRQARSVLIDELGLEPGEELQQLQAGILAGTMVVNGSAPRAGVYRLPSDVKHFSGREAELAALDAFVLTEDEEPPYTATTCVISGTGGVGKTALAVHWAHRVREHFPDGQLYVDLQGFSPGATQMPSAQAVRILLGFLQPPHHGIPSTFEEQVGLYRNLLAGKRVLVILDNARETDQVRPLLSPSPGSLTLVTGRTVLTGLIATEGAHLLRLSPLSHAEAGRLLKRRLGQDRVSAEREAADDIIRTCAGLPLALGIVAARAIIDAGLPLTALAEELQAESTRLDALQTDELSTDLREVFGSSYGVLPAAAAGAFAQLGLAPGPDISLTAAASLIGRSVVQARSLLRTLETAHLLHQHVPGRYRMHDLVRLYAIERAARDLSEDERAAAVRRLVDFYLHTSYVADLLLSPRRRGMFELAPAAPGCLPRNLADAATAQEWFRAEHPCLLAAQRLAAEHGLHLAVWQLAWTLDTFHLGHNLLQTSVSTWRMASTVEHPEDSAAHALIHQMLGRACARAGHHEESLPHLAEALSLYERSGDIPGQAYVRHTLALAWEQQGEHEQALVHLEHALRLYRKVGDTTEEANALNSLGWNHALLADFADAQRHCEQALVLNRRHGDRLGEAATLDSLGYIAHNTGHHAQALDYYHHALDLRRASGYASKEAETLSRLGDTYHALGRHTEAAQSWNHALIIYRAQAHTTKTRHVQAKLDALRTLSI</sequence>
<dbReference type="PROSITE" id="PS50005">
    <property type="entry name" value="TPR"/>
    <property type="match status" value="1"/>
</dbReference>
<dbReference type="SMART" id="SM00862">
    <property type="entry name" value="Trans_reg_C"/>
    <property type="match status" value="1"/>
</dbReference>
<dbReference type="SMART" id="SM00028">
    <property type="entry name" value="TPR"/>
    <property type="match status" value="7"/>
</dbReference>
<keyword evidence="3 6" id="KW-0238">DNA-binding</keyword>
<dbReference type="InterPro" id="IPR016032">
    <property type="entry name" value="Sig_transdc_resp-reg_C-effctor"/>
</dbReference>
<dbReference type="GO" id="GO:0043531">
    <property type="term" value="F:ADP binding"/>
    <property type="evidence" value="ECO:0007669"/>
    <property type="project" value="InterPro"/>
</dbReference>
<dbReference type="InterPro" id="IPR005158">
    <property type="entry name" value="BTAD"/>
</dbReference>
<accession>A0A1H6EV93</accession>
<dbReference type="GO" id="GO:0003677">
    <property type="term" value="F:DNA binding"/>
    <property type="evidence" value="ECO:0007669"/>
    <property type="project" value="UniProtKB-UniRule"/>
</dbReference>